<dbReference type="PANTHER" id="PTHR10870:SF0">
    <property type="entry name" value="CELL CYCLE CHECKPOINT PROTEIN RAD1"/>
    <property type="match status" value="1"/>
</dbReference>
<keyword evidence="3" id="KW-0227">DNA damage</keyword>
<comment type="similarity">
    <text evidence="2">Belongs to the rad1 family.</text>
</comment>
<dbReference type="Proteomes" id="UP000093000">
    <property type="component" value="Unassembled WGS sequence"/>
</dbReference>
<proteinExistence type="inferred from homology"/>
<comment type="caution">
    <text evidence="6">The sequence shown here is derived from an EMBL/GenBank/DDBJ whole genome shotgun (WGS) entry which is preliminary data.</text>
</comment>
<evidence type="ECO:0000313" key="7">
    <source>
        <dbReference type="Proteomes" id="UP000093000"/>
    </source>
</evidence>
<dbReference type="Gene3D" id="3.70.10.10">
    <property type="match status" value="1"/>
</dbReference>
<keyword evidence="7" id="KW-1185">Reference proteome</keyword>
<evidence type="ECO:0000256" key="2">
    <source>
        <dbReference type="ARBA" id="ARBA00010991"/>
    </source>
</evidence>
<sequence length="233" mass="26657">MDYTIDNSVQFYGVIKNARHIVRLMKAINIKNTVVCFIHGEGVMLTVEDSRSVKVLAYLRIHLFHEFRLNGTDIAPFALPIDSFTNCLQATVPQRSDSEFAVKANDDYCEIKYDGTGSYLTLRRHINSRANMPQTILCNLTPYEPDEENPELQIGDSTEEVPQKMIIKSYWFSELMNDLDNRYDKITLTMSPHNTAFQVIAEGSDLLTESDYPEDSEPFISFTCTKQVSFRSV</sequence>
<gene>
    <name evidence="6" type="primary">RAD1</name>
    <name evidence="6" type="ORF">A0J61_09976</name>
</gene>
<organism evidence="6 7">
    <name type="scientific">Choanephora cucurbitarum</name>
    <dbReference type="NCBI Taxonomy" id="101091"/>
    <lineage>
        <taxon>Eukaryota</taxon>
        <taxon>Fungi</taxon>
        <taxon>Fungi incertae sedis</taxon>
        <taxon>Mucoromycota</taxon>
        <taxon>Mucoromycotina</taxon>
        <taxon>Mucoromycetes</taxon>
        <taxon>Mucorales</taxon>
        <taxon>Mucorineae</taxon>
        <taxon>Choanephoraceae</taxon>
        <taxon>Choanephoroideae</taxon>
        <taxon>Choanephora</taxon>
    </lineage>
</organism>
<dbReference type="FunCoup" id="A0A1C7MZX4">
    <property type="interactions" value="605"/>
</dbReference>
<evidence type="ECO:0000256" key="4">
    <source>
        <dbReference type="ARBA" id="ARBA00023204"/>
    </source>
</evidence>
<keyword evidence="4" id="KW-0234">DNA repair</keyword>
<protein>
    <submittedName>
        <fullName evidence="6">Cell cycle checkpoint protein RAD1</fullName>
    </submittedName>
</protein>
<dbReference type="GO" id="GO:0030896">
    <property type="term" value="C:checkpoint clamp complex"/>
    <property type="evidence" value="ECO:0007669"/>
    <property type="project" value="TreeGrafter"/>
</dbReference>
<dbReference type="OrthoDB" id="337581at2759"/>
<evidence type="ECO:0000256" key="1">
    <source>
        <dbReference type="ARBA" id="ARBA00004123"/>
    </source>
</evidence>
<evidence type="ECO:0000313" key="6">
    <source>
        <dbReference type="EMBL" id="OBZ81976.1"/>
    </source>
</evidence>
<dbReference type="PANTHER" id="PTHR10870">
    <property type="entry name" value="CELL CYCLE CHECKPOINT PROTEIN RAD1"/>
    <property type="match status" value="1"/>
</dbReference>
<accession>A0A1C7MZX4</accession>
<dbReference type="EMBL" id="LUGH01000989">
    <property type="protein sequence ID" value="OBZ81976.1"/>
    <property type="molecule type" value="Genomic_DNA"/>
</dbReference>
<dbReference type="STRING" id="101091.A0A1C7MZX4"/>
<dbReference type="GO" id="GO:0006281">
    <property type="term" value="P:DNA repair"/>
    <property type="evidence" value="ECO:0007669"/>
    <property type="project" value="UniProtKB-KW"/>
</dbReference>
<evidence type="ECO:0000256" key="5">
    <source>
        <dbReference type="ARBA" id="ARBA00023242"/>
    </source>
</evidence>
<reference evidence="6 7" key="1">
    <citation type="submission" date="2016-03" db="EMBL/GenBank/DDBJ databases">
        <title>Choanephora cucurbitarum.</title>
        <authorList>
            <person name="Min B."/>
            <person name="Park H."/>
            <person name="Park J.-H."/>
            <person name="Shin H.-D."/>
            <person name="Choi I.-G."/>
        </authorList>
    </citation>
    <scope>NUCLEOTIDE SEQUENCE [LARGE SCALE GENOMIC DNA]</scope>
    <source>
        <strain evidence="6 7">KUS-F28377</strain>
    </source>
</reference>
<dbReference type="InParanoid" id="A0A1C7MZX4"/>
<comment type="subcellular location">
    <subcellularLocation>
        <location evidence="1">Nucleus</location>
    </subcellularLocation>
</comment>
<dbReference type="PRINTS" id="PR01245">
    <property type="entry name" value="RAD1REC1"/>
</dbReference>
<dbReference type="InterPro" id="IPR003021">
    <property type="entry name" value="Rad1_Rec1_Rad17"/>
</dbReference>
<dbReference type="Pfam" id="PF02144">
    <property type="entry name" value="Rad1"/>
    <property type="match status" value="1"/>
</dbReference>
<keyword evidence="5" id="KW-0539">Nucleus</keyword>
<dbReference type="AlphaFoldDB" id="A0A1C7MZX4"/>
<evidence type="ECO:0000256" key="3">
    <source>
        <dbReference type="ARBA" id="ARBA00022763"/>
    </source>
</evidence>
<name>A0A1C7MZX4_9FUNG</name>
<dbReference type="GO" id="GO:0000077">
    <property type="term" value="P:DNA damage checkpoint signaling"/>
    <property type="evidence" value="ECO:0007669"/>
    <property type="project" value="InterPro"/>
</dbReference>